<accession>A0A0C9YRD0</accession>
<name>A0A0C9YRD0_9AGAM</name>
<proteinExistence type="predicted"/>
<dbReference type="AlphaFoldDB" id="A0A0C9YRD0"/>
<dbReference type="Pfam" id="PF18758">
    <property type="entry name" value="KDZ"/>
    <property type="match status" value="1"/>
</dbReference>
<evidence type="ECO:0000256" key="1">
    <source>
        <dbReference type="SAM" id="MobiDB-lite"/>
    </source>
</evidence>
<dbReference type="STRING" id="765257.A0A0C9YRD0"/>
<dbReference type="OrthoDB" id="3253684at2759"/>
<sequence>MTPKPNPGTRAALPSTTKGMGRHFTSPRKVRNPQKSQSYVSFPGQNSKRQRLLAHLDDLLNHKSTSVPPGEPVPDALPEDPAVDMETMVITDTEETGDHESRSGPQHIRQDHFFSSWKSIIPTIVRPHLEYLSETLGKPLARQMSSLSACSRNCDKRLTNITCLYFDSFASIAVWCCECVTLPQLLVHNGLFPTAPSQPRIAVSVELLGFYRALFERSCDAINALASALHTQYTRRGFHVTKADGGTILEPFRRSLGHAIQWYDMLQVEIEKNVEDILQECRNTIASAKSHTVPPSPSSSPRSPIKHDLSPGSCAPVLVQRCPACFGGQDFGHLLDNGGDIHVAMDGNFHHRHRRSAGDCPPFYHPVYFLPKPQVDNVGRRIDTARKRPPRPCNMLVPDEAIDQCETSYEAADGKKQKAAMDSFDDTGIMALICRHDIPLFFANIDTPGEQQKYSVALIEHLFSLIPIEANVVILYDVGCVLARSLMKYDILSHNITSRIRFATTAMHAYGHEWACQLVYNPRIVKGLGLSDGEGTERLWSRFIRLIGIERSSSRQRRIWLIDRHAASIAKDMVNDLGDWLRRRLKKGIQDQGSAAQKVLDECEFTVSELREQWSNQRAAQLSIRARMFFIYFF</sequence>
<reference evidence="3" key="2">
    <citation type="submission" date="2015-01" db="EMBL/GenBank/DDBJ databases">
        <title>Evolutionary Origins and Diversification of the Mycorrhizal Mutualists.</title>
        <authorList>
            <consortium name="DOE Joint Genome Institute"/>
            <consortium name="Mycorrhizal Genomics Consortium"/>
            <person name="Kohler A."/>
            <person name="Kuo A."/>
            <person name="Nagy L.G."/>
            <person name="Floudas D."/>
            <person name="Copeland A."/>
            <person name="Barry K.W."/>
            <person name="Cichocki N."/>
            <person name="Veneault-Fourrey C."/>
            <person name="LaButti K."/>
            <person name="Lindquist E.A."/>
            <person name="Lipzen A."/>
            <person name="Lundell T."/>
            <person name="Morin E."/>
            <person name="Murat C."/>
            <person name="Riley R."/>
            <person name="Ohm R."/>
            <person name="Sun H."/>
            <person name="Tunlid A."/>
            <person name="Henrissat B."/>
            <person name="Grigoriev I.V."/>
            <person name="Hibbett D.S."/>
            <person name="Martin F."/>
        </authorList>
    </citation>
    <scope>NUCLEOTIDE SEQUENCE [LARGE SCALE GENOMIC DNA]</scope>
    <source>
        <strain evidence="3">441</strain>
    </source>
</reference>
<protein>
    <recommendedName>
        <fullName evidence="4">CxC1-like cysteine cluster associated with KDZ transposases domain-containing protein</fullName>
    </recommendedName>
</protein>
<evidence type="ECO:0000313" key="3">
    <source>
        <dbReference type="Proteomes" id="UP000054018"/>
    </source>
</evidence>
<feature type="compositionally biased region" description="Polar residues" evidence="1">
    <location>
        <begin position="33"/>
        <end position="47"/>
    </location>
</feature>
<feature type="region of interest" description="Disordered" evidence="1">
    <location>
        <begin position="1"/>
        <end position="48"/>
    </location>
</feature>
<gene>
    <name evidence="2" type="ORF">PISMIDRAFT_18416</name>
</gene>
<keyword evidence="3" id="KW-1185">Reference proteome</keyword>
<feature type="region of interest" description="Disordered" evidence="1">
    <location>
        <begin position="288"/>
        <end position="308"/>
    </location>
</feature>
<evidence type="ECO:0008006" key="4">
    <source>
        <dbReference type="Google" id="ProtNLM"/>
    </source>
</evidence>
<dbReference type="PANTHER" id="PTHR33096">
    <property type="entry name" value="CXC2 DOMAIN-CONTAINING PROTEIN"/>
    <property type="match status" value="1"/>
</dbReference>
<evidence type="ECO:0000313" key="2">
    <source>
        <dbReference type="EMBL" id="KIK12882.1"/>
    </source>
</evidence>
<dbReference type="EMBL" id="KN834040">
    <property type="protein sequence ID" value="KIK12882.1"/>
    <property type="molecule type" value="Genomic_DNA"/>
</dbReference>
<dbReference type="PANTHER" id="PTHR33096:SF1">
    <property type="entry name" value="CXC1-LIKE CYSTEINE CLUSTER ASSOCIATED WITH KDZ TRANSPOSASES DOMAIN-CONTAINING PROTEIN"/>
    <property type="match status" value="1"/>
</dbReference>
<dbReference type="Proteomes" id="UP000054018">
    <property type="component" value="Unassembled WGS sequence"/>
</dbReference>
<dbReference type="InterPro" id="IPR040521">
    <property type="entry name" value="KDZ"/>
</dbReference>
<organism evidence="2 3">
    <name type="scientific">Pisolithus microcarpus 441</name>
    <dbReference type="NCBI Taxonomy" id="765257"/>
    <lineage>
        <taxon>Eukaryota</taxon>
        <taxon>Fungi</taxon>
        <taxon>Dikarya</taxon>
        <taxon>Basidiomycota</taxon>
        <taxon>Agaricomycotina</taxon>
        <taxon>Agaricomycetes</taxon>
        <taxon>Agaricomycetidae</taxon>
        <taxon>Boletales</taxon>
        <taxon>Sclerodermatineae</taxon>
        <taxon>Pisolithaceae</taxon>
        <taxon>Pisolithus</taxon>
    </lineage>
</organism>
<dbReference type="HOGENOM" id="CLU_004552_0_1_1"/>
<reference evidence="2 3" key="1">
    <citation type="submission" date="2014-04" db="EMBL/GenBank/DDBJ databases">
        <authorList>
            <consortium name="DOE Joint Genome Institute"/>
            <person name="Kuo A."/>
            <person name="Kohler A."/>
            <person name="Costa M.D."/>
            <person name="Nagy L.G."/>
            <person name="Floudas D."/>
            <person name="Copeland A."/>
            <person name="Barry K.W."/>
            <person name="Cichocki N."/>
            <person name="Veneault-Fourrey C."/>
            <person name="LaButti K."/>
            <person name="Lindquist E.A."/>
            <person name="Lipzen A."/>
            <person name="Lundell T."/>
            <person name="Morin E."/>
            <person name="Murat C."/>
            <person name="Sun H."/>
            <person name="Tunlid A."/>
            <person name="Henrissat B."/>
            <person name="Grigoriev I.V."/>
            <person name="Hibbett D.S."/>
            <person name="Martin F."/>
            <person name="Nordberg H.P."/>
            <person name="Cantor M.N."/>
            <person name="Hua S.X."/>
        </authorList>
    </citation>
    <scope>NUCLEOTIDE SEQUENCE [LARGE SCALE GENOMIC DNA]</scope>
    <source>
        <strain evidence="2 3">441</strain>
    </source>
</reference>